<feature type="transmembrane region" description="Helical" evidence="2">
    <location>
        <begin position="15"/>
        <end position="37"/>
    </location>
</feature>
<dbReference type="AlphaFoldDB" id="A0A6S6QTQ6"/>
<keyword evidence="2" id="KW-0812">Transmembrane</keyword>
<keyword evidence="2" id="KW-0472">Membrane</keyword>
<evidence type="ECO:0000313" key="4">
    <source>
        <dbReference type="Proteomes" id="UP000515561"/>
    </source>
</evidence>
<sequence>MGQYKKTRTKAKGSLTLEAALVVPIFIYAILAFIYFLQIINIQETIQHALTETGLESVRYAYVYDYIKEFDNKENDIGNGAPQLPDNQQPSEKEEKEVDTAESKDNEEKKSSAEAIAAKLIDSIYFKYRLENYISKDFINNSCIKGGMGGISTYLSEFMEEDDTIDIIVTYRVKLPLLFFNLDDIMLIQRVRLRGWTGYMPELEGSEGDSKEDTEEEVVFITETGTVYHSSKSCTHLRLSTRKALLEEIKQLRNVSGGKFKACSLCGSDKTEGQNQVYITDTGDRYHWKIDCSGLKRTITSIPISEVGGRTKCKRCGK</sequence>
<evidence type="ECO:0000256" key="1">
    <source>
        <dbReference type="SAM" id="MobiDB-lite"/>
    </source>
</evidence>
<protein>
    <submittedName>
        <fullName evidence="3">Uncharacterized protein</fullName>
    </submittedName>
</protein>
<accession>A0A6S6QTQ6</accession>
<organism evidence="3 4">
    <name type="scientific">Anaerocolumna cellulosilytica</name>
    <dbReference type="NCBI Taxonomy" id="433286"/>
    <lineage>
        <taxon>Bacteria</taxon>
        <taxon>Bacillati</taxon>
        <taxon>Bacillota</taxon>
        <taxon>Clostridia</taxon>
        <taxon>Lachnospirales</taxon>
        <taxon>Lachnospiraceae</taxon>
        <taxon>Anaerocolumna</taxon>
    </lineage>
</organism>
<gene>
    <name evidence="3" type="ORF">acsn021_00480</name>
</gene>
<reference evidence="3 4" key="1">
    <citation type="journal article" date="2016" name="Int. J. Syst. Evol. Microbiol.">
        <title>Descriptions of Anaerotaenia torta gen. nov., sp. nov. and Anaerocolumna cellulosilytica gen. nov., sp. nov. isolated from a methanogenic reactor of cattle waste.</title>
        <authorList>
            <person name="Uek A."/>
            <person name="Ohtaki Y."/>
            <person name="Kaku N."/>
            <person name="Ueki K."/>
        </authorList>
    </citation>
    <scope>NUCLEOTIDE SEQUENCE [LARGE SCALE GENOMIC DNA]</scope>
    <source>
        <strain evidence="3 4">SN021</strain>
    </source>
</reference>
<feature type="region of interest" description="Disordered" evidence="1">
    <location>
        <begin position="77"/>
        <end position="110"/>
    </location>
</feature>
<dbReference type="KEGG" id="acel:acsn021_00480"/>
<feature type="compositionally biased region" description="Basic and acidic residues" evidence="1">
    <location>
        <begin position="91"/>
        <end position="110"/>
    </location>
</feature>
<proteinExistence type="predicted"/>
<keyword evidence="2" id="KW-1133">Transmembrane helix</keyword>
<dbReference type="Proteomes" id="UP000515561">
    <property type="component" value="Chromosome"/>
</dbReference>
<evidence type="ECO:0000313" key="3">
    <source>
        <dbReference type="EMBL" id="BCJ92479.1"/>
    </source>
</evidence>
<name>A0A6S6QTQ6_9FIRM</name>
<keyword evidence="4" id="KW-1185">Reference proteome</keyword>
<dbReference type="EMBL" id="AP023367">
    <property type="protein sequence ID" value="BCJ92479.1"/>
    <property type="molecule type" value="Genomic_DNA"/>
</dbReference>
<dbReference type="RefSeq" id="WP_184093101.1">
    <property type="nucleotide sequence ID" value="NZ_AP023367.1"/>
</dbReference>
<evidence type="ECO:0000256" key="2">
    <source>
        <dbReference type="SAM" id="Phobius"/>
    </source>
</evidence>